<dbReference type="Proteomes" id="UP001374579">
    <property type="component" value="Unassembled WGS sequence"/>
</dbReference>
<comment type="caution">
    <text evidence="2">The sequence shown here is derived from an EMBL/GenBank/DDBJ whole genome shotgun (WGS) entry which is preliminary data.</text>
</comment>
<proteinExistence type="predicted"/>
<feature type="compositionally biased region" description="Basic residues" evidence="1">
    <location>
        <begin position="204"/>
        <end position="216"/>
    </location>
</feature>
<evidence type="ECO:0000313" key="2">
    <source>
        <dbReference type="EMBL" id="KAK7113494.1"/>
    </source>
</evidence>
<sequence length="469" mass="52222">MSRAGAAKGGKEKTKPPVSQTPVTATEIVPGKFNESDWNIMIDRDNSEEFIFDIVDEVVNGTMDSIYKMYIETQVLPFTLQEAKDAILQIIEWQFLTRDEGEEGVIEGGWIEDEEPNAAVTDCWAQGSVPKTEVPMPSPIPEEPEEEEKATEEEEAEAEIEVSVAELEDKVSEGEEPEEAELKAAESAAAETEAKRKEEEEAKKKRKKFKPYRGKMKSAGVSKMTESLEEREIQMYMKEFESTMPPQEISSNILAMPASCHSILKVQNGRPPGTKDVQYDQMGNVMAVMCLDPERLPTHRLDPERFPNHRVSVKYQVVDPAVEAAQARLEAMRRGRFIAPSQKQAGKGAKPKRHAPSETNLLGKSMKTRKPTITPLPPSLIESMDVAPGVSVTEAGRTKKGPGRYVRKADLLEQHQKDLQPVTIKIRSNTISVSDLLDRNTPILRPIDETVPLPPIIPTPPASHTHLLT</sequence>
<organism evidence="2 3">
    <name type="scientific">Littorina saxatilis</name>
    <dbReference type="NCBI Taxonomy" id="31220"/>
    <lineage>
        <taxon>Eukaryota</taxon>
        <taxon>Metazoa</taxon>
        <taxon>Spiralia</taxon>
        <taxon>Lophotrochozoa</taxon>
        <taxon>Mollusca</taxon>
        <taxon>Gastropoda</taxon>
        <taxon>Caenogastropoda</taxon>
        <taxon>Littorinimorpha</taxon>
        <taxon>Littorinoidea</taxon>
        <taxon>Littorinidae</taxon>
        <taxon>Littorina</taxon>
    </lineage>
</organism>
<feature type="compositionally biased region" description="Acidic residues" evidence="1">
    <location>
        <begin position="142"/>
        <end position="160"/>
    </location>
</feature>
<dbReference type="Pfam" id="PF15479">
    <property type="entry name" value="DUF4639"/>
    <property type="match status" value="1"/>
</dbReference>
<dbReference type="PANTHER" id="PTHR34438:SF1">
    <property type="entry name" value="CHROMOSOME 2 OPEN READING FRAME 81"/>
    <property type="match status" value="1"/>
</dbReference>
<protein>
    <submittedName>
        <fullName evidence="2">Uncharacterized protein</fullName>
    </submittedName>
</protein>
<evidence type="ECO:0000313" key="3">
    <source>
        <dbReference type="Proteomes" id="UP001374579"/>
    </source>
</evidence>
<feature type="region of interest" description="Disordered" evidence="1">
    <location>
        <begin position="1"/>
        <end position="25"/>
    </location>
</feature>
<accession>A0AAN9GMB6</accession>
<dbReference type="EMBL" id="JBAMIC010000002">
    <property type="protein sequence ID" value="KAK7113494.1"/>
    <property type="molecule type" value="Genomic_DNA"/>
</dbReference>
<evidence type="ECO:0000256" key="1">
    <source>
        <dbReference type="SAM" id="MobiDB-lite"/>
    </source>
</evidence>
<reference evidence="2 3" key="1">
    <citation type="submission" date="2024-02" db="EMBL/GenBank/DDBJ databases">
        <title>Chromosome-scale genome assembly of the rough periwinkle Littorina saxatilis.</title>
        <authorList>
            <person name="De Jode A."/>
            <person name="Faria R."/>
            <person name="Formenti G."/>
            <person name="Sims Y."/>
            <person name="Smith T.P."/>
            <person name="Tracey A."/>
            <person name="Wood J.M.D."/>
            <person name="Zagrodzka Z.B."/>
            <person name="Johannesson K."/>
            <person name="Butlin R.K."/>
            <person name="Leder E.H."/>
        </authorList>
    </citation>
    <scope>NUCLEOTIDE SEQUENCE [LARGE SCALE GENOMIC DNA]</scope>
    <source>
        <strain evidence="2">Snail1</strain>
        <tissue evidence="2">Muscle</tissue>
    </source>
</reference>
<dbReference type="AlphaFoldDB" id="A0AAN9GMB6"/>
<name>A0AAN9GMB6_9CAEN</name>
<feature type="region of interest" description="Disordered" evidence="1">
    <location>
        <begin position="127"/>
        <end position="226"/>
    </location>
</feature>
<dbReference type="InterPro" id="IPR028042">
    <property type="entry name" value="DUF4639"/>
</dbReference>
<keyword evidence="3" id="KW-1185">Reference proteome</keyword>
<gene>
    <name evidence="2" type="ORF">V1264_012771</name>
</gene>
<feature type="compositionally biased region" description="Basic and acidic residues" evidence="1">
    <location>
        <begin position="192"/>
        <end position="203"/>
    </location>
</feature>
<dbReference type="PANTHER" id="PTHR34438">
    <property type="entry name" value="SI:DKEY-97L20.6"/>
    <property type="match status" value="1"/>
</dbReference>